<evidence type="ECO:0000256" key="1">
    <source>
        <dbReference type="SAM" id="SignalP"/>
    </source>
</evidence>
<dbReference type="EMBL" id="MVHR01000045">
    <property type="protein sequence ID" value="ORA69702.1"/>
    <property type="molecule type" value="Genomic_DNA"/>
</dbReference>
<dbReference type="AlphaFoldDB" id="A0A1X0DBZ5"/>
<organism evidence="2 3">
    <name type="scientific">Mycobacterium heidelbergense</name>
    <dbReference type="NCBI Taxonomy" id="53376"/>
    <lineage>
        <taxon>Bacteria</taxon>
        <taxon>Bacillati</taxon>
        <taxon>Actinomycetota</taxon>
        <taxon>Actinomycetes</taxon>
        <taxon>Mycobacteriales</taxon>
        <taxon>Mycobacteriaceae</taxon>
        <taxon>Mycobacterium</taxon>
        <taxon>Mycobacterium simiae complex</taxon>
    </lineage>
</organism>
<accession>A0A1X0DBZ5</accession>
<name>A0A1X0DBZ5_MYCHE</name>
<proteinExistence type="predicted"/>
<protein>
    <recommendedName>
        <fullName evidence="4">PE-PGRS family protein</fullName>
    </recommendedName>
</protein>
<gene>
    <name evidence="2" type="ORF">BST25_21000</name>
</gene>
<reference evidence="2 3" key="1">
    <citation type="submission" date="2017-02" db="EMBL/GenBank/DDBJ databases">
        <title>The new phylogeny of genus Mycobacterium.</title>
        <authorList>
            <person name="Tortoli E."/>
            <person name="Trovato A."/>
            <person name="Cirillo D.M."/>
        </authorList>
    </citation>
    <scope>NUCLEOTIDE SEQUENCE [LARGE SCALE GENOMIC DNA]</scope>
    <source>
        <strain evidence="2 3">DSM 44471</strain>
    </source>
</reference>
<keyword evidence="3" id="KW-1185">Reference proteome</keyword>
<feature type="signal peptide" evidence="1">
    <location>
        <begin position="1"/>
        <end position="24"/>
    </location>
</feature>
<evidence type="ECO:0000313" key="3">
    <source>
        <dbReference type="Proteomes" id="UP000192566"/>
    </source>
</evidence>
<dbReference type="Proteomes" id="UP000192566">
    <property type="component" value="Unassembled WGS sequence"/>
</dbReference>
<comment type="caution">
    <text evidence="2">The sequence shown here is derived from an EMBL/GenBank/DDBJ whole genome shotgun (WGS) entry which is preliminary data.</text>
</comment>
<sequence length="407" mass="42408">MVVDLAARPHITAGVALASAAVLAAGPIAQHLPGLHTAQQLRQLSVSDIQLADASSALDLFSGVENELAALASGATAAALPADVLGGLLSPITQNLVVQTWMNTFASAGTNLQTVYNTWSEVPFPVLQQVAANGVSYADLYVSQFQTAATSAIKFFMGTQKSQFAGLINTALADFMSGQISTAFYPYLYEALWSFPFTQVLLPMRKILNIPIDISQNLYNATNYLLTTGVTDIGNFGILQLPHVLFASLGNNLQLVYDSWTAGNPLGALTNLANMPGAITNDFLNGGVLSGRSLTSGLLNYPSGTLSVLVNTIAGNLATEIVAPNAQNVALGGSLANAIQGFVNQLINGWPSLTAVVNAVSSGLSNIPGELTSLLRSIPPVLSSLPSVLGNIATQVGTLLMQLLKLL</sequence>
<evidence type="ECO:0000313" key="2">
    <source>
        <dbReference type="EMBL" id="ORA69702.1"/>
    </source>
</evidence>
<evidence type="ECO:0008006" key="4">
    <source>
        <dbReference type="Google" id="ProtNLM"/>
    </source>
</evidence>
<feature type="chain" id="PRO_5039334188" description="PE-PGRS family protein" evidence="1">
    <location>
        <begin position="25"/>
        <end position="407"/>
    </location>
</feature>
<keyword evidence="1" id="KW-0732">Signal</keyword>